<gene>
    <name evidence="1" type="ORF">EV195_10968</name>
</gene>
<organism evidence="1 2">
    <name type="scientific">Tenacibaculum skagerrakense</name>
    <dbReference type="NCBI Taxonomy" id="186571"/>
    <lineage>
        <taxon>Bacteria</taxon>
        <taxon>Pseudomonadati</taxon>
        <taxon>Bacteroidota</taxon>
        <taxon>Flavobacteriia</taxon>
        <taxon>Flavobacteriales</taxon>
        <taxon>Flavobacteriaceae</taxon>
        <taxon>Tenacibaculum</taxon>
    </lineage>
</organism>
<dbReference type="Pfam" id="PF14064">
    <property type="entry name" value="HmuY"/>
    <property type="match status" value="1"/>
</dbReference>
<keyword evidence="2" id="KW-1185">Reference proteome</keyword>
<evidence type="ECO:0000313" key="2">
    <source>
        <dbReference type="Proteomes" id="UP000294564"/>
    </source>
</evidence>
<dbReference type="EMBL" id="SLXM01000009">
    <property type="protein sequence ID" value="TCP23344.1"/>
    <property type="molecule type" value="Genomic_DNA"/>
</dbReference>
<evidence type="ECO:0000313" key="1">
    <source>
        <dbReference type="EMBL" id="TCP23344.1"/>
    </source>
</evidence>
<reference evidence="1 2" key="1">
    <citation type="submission" date="2019-03" db="EMBL/GenBank/DDBJ databases">
        <title>Genomic Encyclopedia of Type Strains, Phase IV (KMG-IV): sequencing the most valuable type-strain genomes for metagenomic binning, comparative biology and taxonomic classification.</title>
        <authorList>
            <person name="Goeker M."/>
        </authorList>
    </citation>
    <scope>NUCLEOTIDE SEQUENCE [LARGE SCALE GENOMIC DNA]</scope>
    <source>
        <strain evidence="1 2">DSM 14836</strain>
    </source>
</reference>
<dbReference type="CDD" id="cd12105">
    <property type="entry name" value="HmuY"/>
    <property type="match status" value="1"/>
</dbReference>
<proteinExistence type="predicted"/>
<sequence>MRNLKLIILFTISVLCASCEDNEGVTTLPVESKSITNLAALQSTDFTQNPPVTSGSFTKFSFKEGSQVSGDNWDIAFRGTTILINGGAEIGGITEEPQRTGTAALALITGTLSSITEAPADSEFKQDASGEYALTTGSGNGWYTYAGPPTHMINPIAGKVLVIRTIDGNYAKLEIVSYYKDNDASKEENARHYSFNYIYNPNEGDKDFQ</sequence>
<protein>
    <submittedName>
        <fullName evidence="1">Heme-binding HmuY-like protein</fullName>
    </submittedName>
</protein>
<dbReference type="InterPro" id="IPR025921">
    <property type="entry name" value="HmuY"/>
</dbReference>
<accession>A0A4R2NPS8</accession>
<name>A0A4R2NPS8_9FLAO</name>
<dbReference type="AlphaFoldDB" id="A0A4R2NPS8"/>
<dbReference type="OrthoDB" id="5510929at2"/>
<comment type="caution">
    <text evidence="1">The sequence shown here is derived from an EMBL/GenBank/DDBJ whole genome shotgun (WGS) entry which is preliminary data.</text>
</comment>
<dbReference type="RefSeq" id="WP_132795601.1">
    <property type="nucleotide sequence ID" value="NZ_SLXM01000009.1"/>
</dbReference>
<dbReference type="Proteomes" id="UP000294564">
    <property type="component" value="Unassembled WGS sequence"/>
</dbReference>